<dbReference type="GO" id="GO:0071978">
    <property type="term" value="P:bacterial-type flagellum-dependent swarming motility"/>
    <property type="evidence" value="ECO:0007669"/>
    <property type="project" value="TreeGrafter"/>
</dbReference>
<dbReference type="PANTHER" id="PTHR30435">
    <property type="entry name" value="FLAGELLAR PROTEIN"/>
    <property type="match status" value="1"/>
</dbReference>
<dbReference type="NCBIfam" id="TIGR01395">
    <property type="entry name" value="FlgC"/>
    <property type="match status" value="1"/>
</dbReference>
<dbReference type="InterPro" id="IPR019776">
    <property type="entry name" value="Flagellar_basal_body_rod_CS"/>
</dbReference>
<keyword evidence="9" id="KW-0966">Cell projection</keyword>
<accession>A0A0B5B9V7</accession>
<dbReference type="InterPro" id="IPR006299">
    <property type="entry name" value="FlgC"/>
</dbReference>
<evidence type="ECO:0000256" key="3">
    <source>
        <dbReference type="ARBA" id="ARBA00017941"/>
    </source>
</evidence>
<feature type="domain" description="Flagellar basal-body/hook protein C-terminal" evidence="8">
    <location>
        <begin position="101"/>
        <end position="145"/>
    </location>
</feature>
<dbReference type="PROSITE" id="PS00588">
    <property type="entry name" value="FLAGELLA_BB_ROD"/>
    <property type="match status" value="1"/>
</dbReference>
<dbReference type="GO" id="GO:0030694">
    <property type="term" value="C:bacterial-type flagellum basal body, rod"/>
    <property type="evidence" value="ECO:0007669"/>
    <property type="project" value="UniProtKB-UniRule"/>
</dbReference>
<dbReference type="RefSeq" id="WP_039742505.1">
    <property type="nucleotide sequence ID" value="NZ_CP009788.1"/>
</dbReference>
<organism evidence="9 10">
    <name type="scientific">Geobacter pickeringii</name>
    <dbReference type="NCBI Taxonomy" id="345632"/>
    <lineage>
        <taxon>Bacteria</taxon>
        <taxon>Pseudomonadati</taxon>
        <taxon>Thermodesulfobacteriota</taxon>
        <taxon>Desulfuromonadia</taxon>
        <taxon>Geobacterales</taxon>
        <taxon>Geobacteraceae</taxon>
        <taxon>Geobacter</taxon>
    </lineage>
</organism>
<dbReference type="Pfam" id="PF00460">
    <property type="entry name" value="Flg_bb_rod"/>
    <property type="match status" value="1"/>
</dbReference>
<reference evidence="9 10" key="1">
    <citation type="journal article" date="2015" name="Genome Announc.">
        <title>Complete Genome of Geobacter pickeringii G13T, a Metal-Reducing Isolate from Sedimentary Kaolin Deposits.</title>
        <authorList>
            <person name="Badalamenti J.P."/>
            <person name="Bond D.R."/>
        </authorList>
    </citation>
    <scope>NUCLEOTIDE SEQUENCE [LARGE SCALE GENOMIC DNA]</scope>
    <source>
        <strain evidence="9 10">G13</strain>
    </source>
</reference>
<comment type="subcellular location">
    <subcellularLocation>
        <location evidence="1 6">Bacterial flagellum basal body</location>
    </subcellularLocation>
</comment>
<dbReference type="InterPro" id="IPR001444">
    <property type="entry name" value="Flag_bb_rod_N"/>
</dbReference>
<keyword evidence="4 6" id="KW-0975">Bacterial flagellum</keyword>
<evidence type="ECO:0000256" key="4">
    <source>
        <dbReference type="ARBA" id="ARBA00023143"/>
    </source>
</evidence>
<evidence type="ECO:0000313" key="9">
    <source>
        <dbReference type="EMBL" id="AJE03508.1"/>
    </source>
</evidence>
<evidence type="ECO:0000256" key="5">
    <source>
        <dbReference type="ARBA" id="ARBA00025933"/>
    </source>
</evidence>
<dbReference type="Pfam" id="PF06429">
    <property type="entry name" value="Flg_bbr_C"/>
    <property type="match status" value="1"/>
</dbReference>
<dbReference type="InterPro" id="IPR010930">
    <property type="entry name" value="Flg_bb/hook_C_dom"/>
</dbReference>
<evidence type="ECO:0000259" key="8">
    <source>
        <dbReference type="Pfam" id="PF06429"/>
    </source>
</evidence>
<evidence type="ECO:0000259" key="7">
    <source>
        <dbReference type="Pfam" id="PF00460"/>
    </source>
</evidence>
<keyword evidence="9" id="KW-0282">Flagellum</keyword>
<keyword evidence="10" id="KW-1185">Reference proteome</keyword>
<keyword evidence="9" id="KW-0969">Cilium</keyword>
<feature type="domain" description="Flagellar basal body rod protein N-terminal" evidence="7">
    <location>
        <begin position="12"/>
        <end position="35"/>
    </location>
</feature>
<dbReference type="EMBL" id="CP009788">
    <property type="protein sequence ID" value="AJE03508.1"/>
    <property type="molecule type" value="Genomic_DNA"/>
</dbReference>
<dbReference type="HOGENOM" id="CLU_123272_0_0_7"/>
<evidence type="ECO:0000256" key="2">
    <source>
        <dbReference type="ARBA" id="ARBA00009677"/>
    </source>
</evidence>
<gene>
    <name evidence="9" type="primary">flgC</name>
    <name evidence="9" type="ORF">GPICK_09240</name>
</gene>
<dbReference type="PANTHER" id="PTHR30435:SF2">
    <property type="entry name" value="FLAGELLAR BASAL-BODY ROD PROTEIN FLGC"/>
    <property type="match status" value="1"/>
</dbReference>
<dbReference type="AlphaFoldDB" id="A0A0B5B9V7"/>
<comment type="subunit">
    <text evidence="5 6">The basal body constitutes a major portion of the flagellar organelle and consists of four rings (L,P,S, and M) mounted on a central rod. The rod consists of about 26 subunits of FlgG in the distal portion, and FlgB, FlgC and FlgF are thought to build up the proximal portion of the rod with about 6 subunits each.</text>
</comment>
<dbReference type="STRING" id="345632.GPICK_09240"/>
<dbReference type="Proteomes" id="UP000057609">
    <property type="component" value="Chromosome"/>
</dbReference>
<protein>
    <recommendedName>
        <fullName evidence="3 6">Flagellar basal-body rod protein FlgC</fullName>
    </recommendedName>
</protein>
<evidence type="ECO:0000313" key="10">
    <source>
        <dbReference type="Proteomes" id="UP000057609"/>
    </source>
</evidence>
<sequence>MDPLDSAMMINSSALLAERTRMNLISSNLANANSTRTAEGGPYRRKDAVFAATPPDAGRFAAMLDGMRKGNARGVQVVQVVEDTNPPQLRHDPTHPDANPQGYVAFPNVNVVEEMADMMTATRAYEANVTAMKAGMDMQMKTLQLGSK</sequence>
<name>A0A0B5B9V7_9BACT</name>
<evidence type="ECO:0000256" key="6">
    <source>
        <dbReference type="RuleBase" id="RU362062"/>
    </source>
</evidence>
<dbReference type="OrthoDB" id="9813951at2"/>
<evidence type="ECO:0000256" key="1">
    <source>
        <dbReference type="ARBA" id="ARBA00004117"/>
    </source>
</evidence>
<dbReference type="KEGG" id="gpi:GPICK_09240"/>
<comment type="similarity">
    <text evidence="2">Belongs to the flagella basal body rod proteins family.</text>
</comment>
<proteinExistence type="inferred from homology"/>